<evidence type="ECO:0000313" key="7">
    <source>
        <dbReference type="Proteomes" id="UP001230426"/>
    </source>
</evidence>
<feature type="binding site" evidence="5">
    <location>
        <position position="167"/>
    </location>
    <ligand>
        <name>(2E)-4-hydroxy-3-methylbut-2-enyl diphosphate</name>
        <dbReference type="ChEBI" id="CHEBI:128753"/>
    </ligand>
</feature>
<comment type="function">
    <text evidence="5">Catalyzes the conversion of 1-hydroxy-2-methyl-2-(E)-butenyl 4-diphosphate (HMBPP) into a mixture of isopentenyl diphosphate (IPP) and dimethylallyl diphosphate (DMAPP). Acts in the terminal step of the DOXP/MEP pathway for isoprenoid precursor biosynthesis.</text>
</comment>
<dbReference type="Pfam" id="PF02401">
    <property type="entry name" value="LYTB"/>
    <property type="match status" value="1"/>
</dbReference>
<feature type="binding site" evidence="5">
    <location>
        <position position="270"/>
    </location>
    <ligand>
        <name>(2E)-4-hydroxy-3-methylbut-2-enyl diphosphate</name>
        <dbReference type="ChEBI" id="CHEBI:128753"/>
    </ligand>
</feature>
<dbReference type="NCBIfam" id="NF002189">
    <property type="entry name" value="PRK01045.1-3"/>
    <property type="match status" value="1"/>
</dbReference>
<dbReference type="HAMAP" id="MF_00191">
    <property type="entry name" value="IspH"/>
    <property type="match status" value="1"/>
</dbReference>
<dbReference type="PANTHER" id="PTHR30426:SF0">
    <property type="entry name" value="4-HYDROXY-3-METHYLBUT-2-ENYL DIPHOSPHATE REDUCTASE"/>
    <property type="match status" value="1"/>
</dbReference>
<dbReference type="NCBIfam" id="NF002190">
    <property type="entry name" value="PRK01045.1-4"/>
    <property type="match status" value="1"/>
</dbReference>
<feature type="binding site" evidence="5">
    <location>
        <position position="225"/>
    </location>
    <ligand>
        <name>dimethylallyl diphosphate</name>
        <dbReference type="ChEBI" id="CHEBI:57623"/>
    </ligand>
</feature>
<evidence type="ECO:0000256" key="1">
    <source>
        <dbReference type="ARBA" id="ARBA00022485"/>
    </source>
</evidence>
<dbReference type="CDD" id="cd13944">
    <property type="entry name" value="lytB_ispH"/>
    <property type="match status" value="1"/>
</dbReference>
<keyword evidence="2 5" id="KW-0479">Metal-binding</keyword>
<feature type="binding site" evidence="5">
    <location>
        <position position="226"/>
    </location>
    <ligand>
        <name>isopentenyl diphosphate</name>
        <dbReference type="ChEBI" id="CHEBI:128769"/>
    </ligand>
</feature>
<feature type="binding site" evidence="5">
    <location>
        <position position="127"/>
    </location>
    <ligand>
        <name>dimethylallyl diphosphate</name>
        <dbReference type="ChEBI" id="CHEBI:57623"/>
    </ligand>
</feature>
<feature type="binding site" evidence="5">
    <location>
        <position position="227"/>
    </location>
    <ligand>
        <name>isopentenyl diphosphate</name>
        <dbReference type="ChEBI" id="CHEBI:128769"/>
    </ligand>
</feature>
<evidence type="ECO:0000256" key="2">
    <source>
        <dbReference type="ARBA" id="ARBA00022723"/>
    </source>
</evidence>
<feature type="binding site" evidence="5">
    <location>
        <position position="77"/>
    </location>
    <ligand>
        <name>dimethylallyl diphosphate</name>
        <dbReference type="ChEBI" id="CHEBI:57623"/>
    </ligand>
</feature>
<dbReference type="NCBIfam" id="TIGR00216">
    <property type="entry name" value="ispH_lytB"/>
    <property type="match status" value="1"/>
</dbReference>
<feature type="binding site" evidence="5">
    <location>
        <position position="225"/>
    </location>
    <ligand>
        <name>(2E)-4-hydroxy-3-methylbut-2-enyl diphosphate</name>
        <dbReference type="ChEBI" id="CHEBI:128753"/>
    </ligand>
</feature>
<evidence type="ECO:0000313" key="6">
    <source>
        <dbReference type="EMBL" id="MDP9868001.1"/>
    </source>
</evidence>
<feature type="binding site" evidence="5">
    <location>
        <position position="99"/>
    </location>
    <ligand>
        <name>[4Fe-4S] cluster</name>
        <dbReference type="ChEBI" id="CHEBI:49883"/>
    </ligand>
</feature>
<feature type="active site" description="Proton donor" evidence="5">
    <location>
        <position position="129"/>
    </location>
</feature>
<accession>A0ABT9RFF5</accession>
<dbReference type="EMBL" id="JAUSRB010000002">
    <property type="protein sequence ID" value="MDP9868001.1"/>
    <property type="molecule type" value="Genomic_DNA"/>
</dbReference>
<feature type="binding site" evidence="5">
    <location>
        <position position="227"/>
    </location>
    <ligand>
        <name>(2E)-4-hydroxy-3-methylbut-2-enyl diphosphate</name>
        <dbReference type="ChEBI" id="CHEBI:128753"/>
    </ligand>
</feature>
<comment type="caution">
    <text evidence="6">The sequence shown here is derived from an EMBL/GenBank/DDBJ whole genome shotgun (WGS) entry which is preliminary data.</text>
</comment>
<reference evidence="6 7" key="1">
    <citation type="submission" date="2023-07" db="EMBL/GenBank/DDBJ databases">
        <title>Sequencing the genomes of 1000 actinobacteria strains.</title>
        <authorList>
            <person name="Klenk H.-P."/>
        </authorList>
    </citation>
    <scope>NUCLEOTIDE SEQUENCE [LARGE SCALE GENOMIC DNA]</scope>
    <source>
        <strain evidence="6 7">DSM 44109</strain>
    </source>
</reference>
<dbReference type="PANTHER" id="PTHR30426">
    <property type="entry name" value="4-HYDROXY-3-METHYLBUT-2-ENYL DIPHOSPHATE REDUCTASE"/>
    <property type="match status" value="1"/>
</dbReference>
<keyword evidence="3 5" id="KW-0408">Iron</keyword>
<sequence>MSPKRVLLARPHGYCAGVDRAVQAVEKALDVYGPPVYVRKEIVHNRHVVETLKARGAVFVEDNHEVPEGAVVVFSAHGVAPEVHSSAAARALRTIDATCPLVTKVHNEARRFAAEDYDILLIGHQGHEEVVGTTGQAPDRIHVVDGPQDVAGVTVRDPAKVAWLSQTTLSVDETMQAVERLRERFPLLQSPPSDDICYATQNRQQAVKQIAPSCDVVVVVGSGNSSNSLRLREVALGAGARAAYLVDFAHQIDETWLLEADTVGVTAGASVPAGLVEDVLDRLAGHGFTDVSEVAATRETTVFALPQELRADIRRSRTRED</sequence>
<keyword evidence="5 6" id="KW-0560">Oxidoreductase</keyword>
<feature type="binding site" evidence="5">
    <location>
        <position position="197"/>
    </location>
    <ligand>
        <name>[4Fe-4S] cluster</name>
        <dbReference type="ChEBI" id="CHEBI:49883"/>
    </ligand>
</feature>
<feature type="binding site" evidence="5">
    <location>
        <position position="270"/>
    </location>
    <ligand>
        <name>isopentenyl diphosphate</name>
        <dbReference type="ChEBI" id="CHEBI:128769"/>
    </ligand>
</feature>
<protein>
    <recommendedName>
        <fullName evidence="5">4-hydroxy-3-methylbut-2-enyl diphosphate reductase</fullName>
        <shortName evidence="5">HMBPP reductase</shortName>
        <ecNumber evidence="5">1.17.7.4</ecNumber>
    </recommendedName>
</protein>
<feature type="binding site" evidence="5">
    <location>
        <position position="127"/>
    </location>
    <ligand>
        <name>(2E)-4-hydroxy-3-methylbut-2-enyl diphosphate</name>
        <dbReference type="ChEBI" id="CHEBI:128753"/>
    </ligand>
</feature>
<feature type="binding site" evidence="5">
    <location>
        <position position="270"/>
    </location>
    <ligand>
        <name>dimethylallyl diphosphate</name>
        <dbReference type="ChEBI" id="CHEBI:57623"/>
    </ligand>
</feature>
<feature type="binding site" evidence="5">
    <location>
        <position position="127"/>
    </location>
    <ligand>
        <name>isopentenyl diphosphate</name>
        <dbReference type="ChEBI" id="CHEBI:128769"/>
    </ligand>
</feature>
<name>A0ABT9RFF5_9ACTN</name>
<evidence type="ECO:0000256" key="4">
    <source>
        <dbReference type="ARBA" id="ARBA00023014"/>
    </source>
</evidence>
<keyword evidence="4 5" id="KW-0411">Iron-sulfur</keyword>
<dbReference type="RefSeq" id="WP_306870300.1">
    <property type="nucleotide sequence ID" value="NZ_JAUSRB010000002.1"/>
</dbReference>
<proteinExistence type="inferred from homology"/>
<evidence type="ECO:0000256" key="5">
    <source>
        <dbReference type="HAMAP-Rule" id="MF_00191"/>
    </source>
</evidence>
<comment type="pathway">
    <text evidence="5">Isoprenoid biosynthesis; dimethylallyl diphosphate biosynthesis; dimethylallyl diphosphate from (2E)-4-hydroxy-3-methylbutenyl diphosphate: step 1/1.</text>
</comment>
<organism evidence="6 7">
    <name type="scientific">Streptosporangium brasiliense</name>
    <dbReference type="NCBI Taxonomy" id="47480"/>
    <lineage>
        <taxon>Bacteria</taxon>
        <taxon>Bacillati</taxon>
        <taxon>Actinomycetota</taxon>
        <taxon>Actinomycetes</taxon>
        <taxon>Streptosporangiales</taxon>
        <taxon>Streptosporangiaceae</taxon>
        <taxon>Streptosporangium</taxon>
    </lineage>
</organism>
<feature type="binding site" evidence="5">
    <location>
        <position position="77"/>
    </location>
    <ligand>
        <name>(2E)-4-hydroxy-3-methylbut-2-enyl diphosphate</name>
        <dbReference type="ChEBI" id="CHEBI:128753"/>
    </ligand>
</feature>
<keyword evidence="5" id="KW-0414">Isoprene biosynthesis</keyword>
<dbReference type="EC" id="1.17.7.4" evidence="5"/>
<feature type="binding site" evidence="5">
    <location>
        <position position="44"/>
    </location>
    <ligand>
        <name>dimethylallyl diphosphate</name>
        <dbReference type="ChEBI" id="CHEBI:57623"/>
    </ligand>
</feature>
<comment type="catalytic activity">
    <reaction evidence="5">
        <text>isopentenyl diphosphate + 2 oxidized [2Fe-2S]-[ferredoxin] + H2O = (2E)-4-hydroxy-3-methylbut-2-enyl diphosphate + 2 reduced [2Fe-2S]-[ferredoxin] + 2 H(+)</text>
        <dbReference type="Rhea" id="RHEA:24488"/>
        <dbReference type="Rhea" id="RHEA-COMP:10000"/>
        <dbReference type="Rhea" id="RHEA-COMP:10001"/>
        <dbReference type="ChEBI" id="CHEBI:15377"/>
        <dbReference type="ChEBI" id="CHEBI:15378"/>
        <dbReference type="ChEBI" id="CHEBI:33737"/>
        <dbReference type="ChEBI" id="CHEBI:33738"/>
        <dbReference type="ChEBI" id="CHEBI:128753"/>
        <dbReference type="ChEBI" id="CHEBI:128769"/>
        <dbReference type="EC" id="1.17.7.4"/>
    </reaction>
</comment>
<feature type="binding site" evidence="5">
    <location>
        <position position="225"/>
    </location>
    <ligand>
        <name>isopentenyl diphosphate</name>
        <dbReference type="ChEBI" id="CHEBI:128769"/>
    </ligand>
</feature>
<dbReference type="Gene3D" id="3.40.1010.20">
    <property type="entry name" value="4-hydroxy-3-methylbut-2-enyl diphosphate reductase, catalytic domain"/>
    <property type="match status" value="2"/>
</dbReference>
<feature type="binding site" evidence="5">
    <location>
        <position position="227"/>
    </location>
    <ligand>
        <name>dimethylallyl diphosphate</name>
        <dbReference type="ChEBI" id="CHEBI:57623"/>
    </ligand>
</feature>
<dbReference type="InterPro" id="IPR003451">
    <property type="entry name" value="LytB/IspH"/>
</dbReference>
<dbReference type="Proteomes" id="UP001230426">
    <property type="component" value="Unassembled WGS sequence"/>
</dbReference>
<comment type="similarity">
    <text evidence="5">Belongs to the IspH family.</text>
</comment>
<dbReference type="GO" id="GO:0051745">
    <property type="term" value="F:4-hydroxy-3-methylbut-2-enyl diphosphate reductase activity"/>
    <property type="evidence" value="ECO:0007669"/>
    <property type="project" value="UniProtKB-EC"/>
</dbReference>
<comment type="pathway">
    <text evidence="5">Isoprenoid biosynthesis; isopentenyl diphosphate biosynthesis via DXP pathway; isopentenyl diphosphate from 1-deoxy-D-xylulose 5-phosphate: step 6/6.</text>
</comment>
<feature type="binding site" evidence="5">
    <location>
        <position position="226"/>
    </location>
    <ligand>
        <name>(2E)-4-hydroxy-3-methylbut-2-enyl diphosphate</name>
        <dbReference type="ChEBI" id="CHEBI:128753"/>
    </ligand>
</feature>
<feature type="binding site" evidence="5">
    <location>
        <position position="77"/>
    </location>
    <ligand>
        <name>isopentenyl diphosphate</name>
        <dbReference type="ChEBI" id="CHEBI:128769"/>
    </ligand>
</feature>
<feature type="binding site" evidence="5">
    <location>
        <position position="15"/>
    </location>
    <ligand>
        <name>[4Fe-4S] cluster</name>
        <dbReference type="ChEBI" id="CHEBI:49883"/>
    </ligand>
</feature>
<gene>
    <name evidence="5" type="primary">ispH</name>
    <name evidence="6" type="ORF">J2S55_007267</name>
</gene>
<dbReference type="Gene3D" id="3.40.50.11270">
    <property type="match status" value="1"/>
</dbReference>
<keyword evidence="1 5" id="KW-0004">4Fe-4S</keyword>
<keyword evidence="7" id="KW-1185">Reference proteome</keyword>
<comment type="catalytic activity">
    <reaction evidence="5">
        <text>dimethylallyl diphosphate + 2 oxidized [2Fe-2S]-[ferredoxin] + H2O = (2E)-4-hydroxy-3-methylbut-2-enyl diphosphate + 2 reduced [2Fe-2S]-[ferredoxin] + 2 H(+)</text>
        <dbReference type="Rhea" id="RHEA:24825"/>
        <dbReference type="Rhea" id="RHEA-COMP:10000"/>
        <dbReference type="Rhea" id="RHEA-COMP:10001"/>
        <dbReference type="ChEBI" id="CHEBI:15377"/>
        <dbReference type="ChEBI" id="CHEBI:15378"/>
        <dbReference type="ChEBI" id="CHEBI:33737"/>
        <dbReference type="ChEBI" id="CHEBI:33738"/>
        <dbReference type="ChEBI" id="CHEBI:57623"/>
        <dbReference type="ChEBI" id="CHEBI:128753"/>
        <dbReference type="EC" id="1.17.7.4"/>
    </reaction>
</comment>
<feature type="binding site" evidence="5">
    <location>
        <position position="226"/>
    </location>
    <ligand>
        <name>dimethylallyl diphosphate</name>
        <dbReference type="ChEBI" id="CHEBI:57623"/>
    </ligand>
</feature>
<feature type="binding site" evidence="5">
    <location>
        <position position="44"/>
    </location>
    <ligand>
        <name>isopentenyl diphosphate</name>
        <dbReference type="ChEBI" id="CHEBI:128769"/>
    </ligand>
</feature>
<evidence type="ECO:0000256" key="3">
    <source>
        <dbReference type="ARBA" id="ARBA00023004"/>
    </source>
</evidence>
<comment type="cofactor">
    <cofactor evidence="5">
        <name>[4Fe-4S] cluster</name>
        <dbReference type="ChEBI" id="CHEBI:49883"/>
    </cofactor>
    <text evidence="5">Binds 1 [4Fe-4S] cluster per subunit.</text>
</comment>
<feature type="binding site" evidence="5">
    <location>
        <position position="44"/>
    </location>
    <ligand>
        <name>(2E)-4-hydroxy-3-methylbut-2-enyl diphosphate</name>
        <dbReference type="ChEBI" id="CHEBI:128753"/>
    </ligand>
</feature>